<comment type="caution">
    <text evidence="5">The sequence shown here is derived from an EMBL/GenBank/DDBJ whole genome shotgun (WGS) entry which is preliminary data.</text>
</comment>
<organism evidence="5 6">
    <name type="scientific">Dongia sedimenti</name>
    <dbReference type="NCBI Taxonomy" id="3064282"/>
    <lineage>
        <taxon>Bacteria</taxon>
        <taxon>Pseudomonadati</taxon>
        <taxon>Pseudomonadota</taxon>
        <taxon>Alphaproteobacteria</taxon>
        <taxon>Rhodospirillales</taxon>
        <taxon>Dongiaceae</taxon>
        <taxon>Dongia</taxon>
    </lineage>
</organism>
<dbReference type="GO" id="GO:0016787">
    <property type="term" value="F:hydrolase activity"/>
    <property type="evidence" value="ECO:0007669"/>
    <property type="project" value="UniProtKB-KW"/>
</dbReference>
<evidence type="ECO:0000256" key="1">
    <source>
        <dbReference type="ARBA" id="ARBA00000830"/>
    </source>
</evidence>
<dbReference type="EC" id="3.1.3.18" evidence="4"/>
<sequence length="223" mass="24369">MSAALSRPSAVLFDWDNTLVDSWAVIHAALNETFTAMDHPNWTRAETEARVRGSLRDTFPGMFGARWQDAEKTFYDAFGRLHLENLTPLPGAAELLRQLAEAGAYLGVVSNKRGHFLRLEAEHLGWDRYFNQLAGAGDAARDKPCREHVDLALGLGSGKAGPAAGPDVWFVGDADIDIVCARNAGCRAILVRAQPPTEEEMAVAAPDLHFPDLSALAEHLRRL</sequence>
<keyword evidence="5" id="KW-0378">Hydrolase</keyword>
<evidence type="ECO:0000256" key="3">
    <source>
        <dbReference type="ARBA" id="ARBA00006171"/>
    </source>
</evidence>
<gene>
    <name evidence="5" type="ORF">Q8A70_10075</name>
</gene>
<name>A0ABU0YJW8_9PROT</name>
<dbReference type="SFLD" id="SFLDS00003">
    <property type="entry name" value="Haloacid_Dehalogenase"/>
    <property type="match status" value="1"/>
</dbReference>
<dbReference type="PANTHER" id="PTHR43434">
    <property type="entry name" value="PHOSPHOGLYCOLATE PHOSPHATASE"/>
    <property type="match status" value="1"/>
</dbReference>
<dbReference type="InterPro" id="IPR041492">
    <property type="entry name" value="HAD_2"/>
</dbReference>
<dbReference type="PANTHER" id="PTHR43434:SF1">
    <property type="entry name" value="PHOSPHOGLYCOLATE PHOSPHATASE"/>
    <property type="match status" value="1"/>
</dbReference>
<dbReference type="EMBL" id="JAUYVI010000003">
    <property type="protein sequence ID" value="MDQ7248014.1"/>
    <property type="molecule type" value="Genomic_DNA"/>
</dbReference>
<accession>A0ABU0YJW8</accession>
<dbReference type="InterPro" id="IPR050155">
    <property type="entry name" value="HAD-like_hydrolase_sf"/>
</dbReference>
<dbReference type="Gene3D" id="1.10.150.730">
    <property type="match status" value="1"/>
</dbReference>
<evidence type="ECO:0000256" key="4">
    <source>
        <dbReference type="ARBA" id="ARBA00013078"/>
    </source>
</evidence>
<evidence type="ECO:0000313" key="5">
    <source>
        <dbReference type="EMBL" id="MDQ7248014.1"/>
    </source>
</evidence>
<comment type="pathway">
    <text evidence="2">Organic acid metabolism; glycolate biosynthesis; glycolate from 2-phosphoglycolate: step 1/1.</text>
</comment>
<dbReference type="InterPro" id="IPR036412">
    <property type="entry name" value="HAD-like_sf"/>
</dbReference>
<dbReference type="Proteomes" id="UP001230156">
    <property type="component" value="Unassembled WGS sequence"/>
</dbReference>
<evidence type="ECO:0000256" key="2">
    <source>
        <dbReference type="ARBA" id="ARBA00004818"/>
    </source>
</evidence>
<proteinExistence type="inferred from homology"/>
<dbReference type="SFLD" id="SFLDG01129">
    <property type="entry name" value="C1.5:_HAD__Beta-PGM__Phosphata"/>
    <property type="match status" value="1"/>
</dbReference>
<dbReference type="Gene3D" id="3.40.50.1000">
    <property type="entry name" value="HAD superfamily/HAD-like"/>
    <property type="match status" value="1"/>
</dbReference>
<dbReference type="InterPro" id="IPR023214">
    <property type="entry name" value="HAD_sf"/>
</dbReference>
<dbReference type="SUPFAM" id="SSF56784">
    <property type="entry name" value="HAD-like"/>
    <property type="match status" value="1"/>
</dbReference>
<reference evidence="6" key="1">
    <citation type="submission" date="2023-08" db="EMBL/GenBank/DDBJ databases">
        <title>Rhodospirillaceae gen. nov., a novel taxon isolated from the Yangtze River Yuezi River estuary sludge.</title>
        <authorList>
            <person name="Ruan L."/>
        </authorList>
    </citation>
    <scope>NUCLEOTIDE SEQUENCE [LARGE SCALE GENOMIC DNA]</scope>
    <source>
        <strain evidence="6">R-7</strain>
    </source>
</reference>
<comment type="catalytic activity">
    <reaction evidence="1">
        <text>2-phosphoglycolate + H2O = glycolate + phosphate</text>
        <dbReference type="Rhea" id="RHEA:14369"/>
        <dbReference type="ChEBI" id="CHEBI:15377"/>
        <dbReference type="ChEBI" id="CHEBI:29805"/>
        <dbReference type="ChEBI" id="CHEBI:43474"/>
        <dbReference type="ChEBI" id="CHEBI:58033"/>
        <dbReference type="EC" id="3.1.3.18"/>
    </reaction>
</comment>
<comment type="similarity">
    <text evidence="3">Belongs to the HAD-like hydrolase superfamily. CbbY/CbbZ/Gph/YieH family.</text>
</comment>
<protein>
    <recommendedName>
        <fullName evidence="4">phosphoglycolate phosphatase</fullName>
        <ecNumber evidence="4">3.1.3.18</ecNumber>
    </recommendedName>
</protein>
<keyword evidence="6" id="KW-1185">Reference proteome</keyword>
<dbReference type="RefSeq" id="WP_379955458.1">
    <property type="nucleotide sequence ID" value="NZ_JAUYVI010000003.1"/>
</dbReference>
<evidence type="ECO:0000313" key="6">
    <source>
        <dbReference type="Proteomes" id="UP001230156"/>
    </source>
</evidence>
<dbReference type="Pfam" id="PF13419">
    <property type="entry name" value="HAD_2"/>
    <property type="match status" value="1"/>
</dbReference>